<accession>A0AAV8S7V0</accession>
<dbReference type="InterPro" id="IPR053211">
    <property type="entry name" value="DNA_repair-toleration"/>
</dbReference>
<keyword evidence="3" id="KW-0964">Secreted</keyword>
<keyword evidence="7" id="KW-0472">Membrane</keyword>
<dbReference type="Gene3D" id="3.80.10.10">
    <property type="entry name" value="Ribonuclease Inhibitor"/>
    <property type="match status" value="1"/>
</dbReference>
<organism evidence="11 12">
    <name type="scientific">Erythroxylum novogranatense</name>
    <dbReference type="NCBI Taxonomy" id="1862640"/>
    <lineage>
        <taxon>Eukaryota</taxon>
        <taxon>Viridiplantae</taxon>
        <taxon>Streptophyta</taxon>
        <taxon>Embryophyta</taxon>
        <taxon>Tracheophyta</taxon>
        <taxon>Spermatophyta</taxon>
        <taxon>Magnoliopsida</taxon>
        <taxon>eudicotyledons</taxon>
        <taxon>Gunneridae</taxon>
        <taxon>Pentapetalae</taxon>
        <taxon>rosids</taxon>
        <taxon>fabids</taxon>
        <taxon>Malpighiales</taxon>
        <taxon>Erythroxylaceae</taxon>
        <taxon>Erythroxylum</taxon>
    </lineage>
</organism>
<feature type="signal peptide" evidence="9">
    <location>
        <begin position="1"/>
        <end position="27"/>
    </location>
</feature>
<evidence type="ECO:0000256" key="9">
    <source>
        <dbReference type="SAM" id="SignalP"/>
    </source>
</evidence>
<evidence type="ECO:0000256" key="7">
    <source>
        <dbReference type="ARBA" id="ARBA00023136"/>
    </source>
</evidence>
<dbReference type="PANTHER" id="PTHR48060:SF20">
    <property type="entry name" value="LEUCINE-RICH REPEAT-CONTAINING N-TERMINAL PLANT-TYPE DOMAIN-CONTAINING PROTEIN"/>
    <property type="match status" value="1"/>
</dbReference>
<evidence type="ECO:0000256" key="6">
    <source>
        <dbReference type="ARBA" id="ARBA00022737"/>
    </source>
</evidence>
<dbReference type="EMBL" id="JAIWQS010000012">
    <property type="protein sequence ID" value="KAJ8748159.1"/>
    <property type="molecule type" value="Genomic_DNA"/>
</dbReference>
<dbReference type="AlphaFoldDB" id="A0AAV8S7V0"/>
<comment type="similarity">
    <text evidence="8">Belongs to the polygalacturonase-inhibiting protein family.</text>
</comment>
<evidence type="ECO:0000256" key="2">
    <source>
        <dbReference type="ARBA" id="ARBA00004370"/>
    </source>
</evidence>
<keyword evidence="3" id="KW-0134">Cell wall</keyword>
<dbReference type="Proteomes" id="UP001159364">
    <property type="component" value="Linkage Group LG12"/>
</dbReference>
<reference evidence="11 12" key="1">
    <citation type="submission" date="2021-09" db="EMBL/GenBank/DDBJ databases">
        <title>Genomic insights and catalytic innovation underlie evolution of tropane alkaloids biosynthesis.</title>
        <authorList>
            <person name="Wang Y.-J."/>
            <person name="Tian T."/>
            <person name="Huang J.-P."/>
            <person name="Huang S.-X."/>
        </authorList>
    </citation>
    <scope>NUCLEOTIDE SEQUENCE [LARGE SCALE GENOMIC DNA]</scope>
    <source>
        <strain evidence="11">KIB-2018</strain>
        <tissue evidence="11">Leaf</tissue>
    </source>
</reference>
<keyword evidence="12" id="KW-1185">Reference proteome</keyword>
<sequence>MMLKSRIFRIVLIYSVCSLLGCGLSYGTPTDIACLKNIKASLKDPYGYLTSSWNFENTTEGFICKFIGIECWHPDENKVLNIRLADMGLKGNFPAGLRNCTSVTGIDLSNNALYGPVPNDISRIISFVTTLDLSTNNFSGQIPADLANCSYLNILKLDHNRFSGNIPPQLGLLDRLKTFSVANNLLTGPVPNFNSHSSFGGDSYTNNPGLCVDSKLDEAIDVSLVGKGVDNEILQFIKVARRCVIPAPKEAHYV</sequence>
<evidence type="ECO:0000256" key="3">
    <source>
        <dbReference type="ARBA" id="ARBA00022512"/>
    </source>
</evidence>
<dbReference type="InterPro" id="IPR013210">
    <property type="entry name" value="LRR_N_plant-typ"/>
</dbReference>
<evidence type="ECO:0000313" key="12">
    <source>
        <dbReference type="Proteomes" id="UP001159364"/>
    </source>
</evidence>
<keyword evidence="5 9" id="KW-0732">Signal</keyword>
<dbReference type="Pfam" id="PF08263">
    <property type="entry name" value="LRRNT_2"/>
    <property type="match status" value="1"/>
</dbReference>
<evidence type="ECO:0000256" key="4">
    <source>
        <dbReference type="ARBA" id="ARBA00022614"/>
    </source>
</evidence>
<dbReference type="Pfam" id="PF00560">
    <property type="entry name" value="LRR_1"/>
    <property type="match status" value="2"/>
</dbReference>
<proteinExistence type="inferred from homology"/>
<comment type="caution">
    <text evidence="11">The sequence shown here is derived from an EMBL/GenBank/DDBJ whole genome shotgun (WGS) entry which is preliminary data.</text>
</comment>
<dbReference type="InterPro" id="IPR001611">
    <property type="entry name" value="Leu-rich_rpt"/>
</dbReference>
<dbReference type="GO" id="GO:0016020">
    <property type="term" value="C:membrane"/>
    <property type="evidence" value="ECO:0007669"/>
    <property type="project" value="UniProtKB-SubCell"/>
</dbReference>
<keyword evidence="6" id="KW-0677">Repeat</keyword>
<dbReference type="InterPro" id="IPR032675">
    <property type="entry name" value="LRR_dom_sf"/>
</dbReference>
<feature type="chain" id="PRO_5043922463" description="Leucine-rich repeat-containing N-terminal plant-type domain-containing protein" evidence="9">
    <location>
        <begin position="28"/>
        <end position="254"/>
    </location>
</feature>
<evidence type="ECO:0000313" key="11">
    <source>
        <dbReference type="EMBL" id="KAJ8748159.1"/>
    </source>
</evidence>
<name>A0AAV8S7V0_9ROSI</name>
<dbReference type="PANTHER" id="PTHR48060">
    <property type="entry name" value="DNA DAMAGE-REPAIR/TOLERATION PROTEIN DRT100"/>
    <property type="match status" value="1"/>
</dbReference>
<dbReference type="SUPFAM" id="SSF52058">
    <property type="entry name" value="L domain-like"/>
    <property type="match status" value="1"/>
</dbReference>
<dbReference type="FunFam" id="3.80.10.10:FF:000400">
    <property type="entry name" value="Nuclear pore complex protein NUP107"/>
    <property type="match status" value="1"/>
</dbReference>
<evidence type="ECO:0000256" key="5">
    <source>
        <dbReference type="ARBA" id="ARBA00022729"/>
    </source>
</evidence>
<dbReference type="PROSITE" id="PS51257">
    <property type="entry name" value="PROKAR_LIPOPROTEIN"/>
    <property type="match status" value="1"/>
</dbReference>
<comment type="subcellular location">
    <subcellularLocation>
        <location evidence="2">Membrane</location>
    </subcellularLocation>
    <subcellularLocation>
        <location evidence="1">Secreted</location>
        <location evidence="1">Cell wall</location>
    </subcellularLocation>
</comment>
<evidence type="ECO:0000256" key="8">
    <source>
        <dbReference type="ARBA" id="ARBA00038043"/>
    </source>
</evidence>
<keyword evidence="4" id="KW-0433">Leucine-rich repeat</keyword>
<evidence type="ECO:0000256" key="1">
    <source>
        <dbReference type="ARBA" id="ARBA00004191"/>
    </source>
</evidence>
<protein>
    <recommendedName>
        <fullName evidence="10">Leucine-rich repeat-containing N-terminal plant-type domain-containing protein</fullName>
    </recommendedName>
</protein>
<evidence type="ECO:0000259" key="10">
    <source>
        <dbReference type="Pfam" id="PF08263"/>
    </source>
</evidence>
<feature type="domain" description="Leucine-rich repeat-containing N-terminal plant-type" evidence="10">
    <location>
        <begin position="30"/>
        <end position="72"/>
    </location>
</feature>
<gene>
    <name evidence="11" type="ORF">K2173_000567</name>
</gene>